<dbReference type="AlphaFoldDB" id="A0A136A387"/>
<evidence type="ECO:0000313" key="3">
    <source>
        <dbReference type="EMBL" id="KXI29667.1"/>
    </source>
</evidence>
<accession>A0A136A387</accession>
<dbReference type="PANTHER" id="PTHR40252:SF2">
    <property type="entry name" value="BLR0328 PROTEIN"/>
    <property type="match status" value="1"/>
</dbReference>
<keyword evidence="4" id="KW-1185">Reference proteome</keyword>
<dbReference type="RefSeq" id="WP_068372557.1">
    <property type="nucleotide sequence ID" value="NZ_LSNE01000003.1"/>
</dbReference>
<organism evidence="3 4">
    <name type="scientific">Paraglaciecola hydrolytica</name>
    <dbReference type="NCBI Taxonomy" id="1799789"/>
    <lineage>
        <taxon>Bacteria</taxon>
        <taxon>Pseudomonadati</taxon>
        <taxon>Pseudomonadota</taxon>
        <taxon>Gammaproteobacteria</taxon>
        <taxon>Alteromonadales</taxon>
        <taxon>Alteromonadaceae</taxon>
        <taxon>Paraglaciecola</taxon>
    </lineage>
</organism>
<dbReference type="SMART" id="SM00897">
    <property type="entry name" value="FIST"/>
    <property type="match status" value="1"/>
</dbReference>
<protein>
    <recommendedName>
        <fullName evidence="5">Histidine kinase</fullName>
    </recommendedName>
</protein>
<dbReference type="SMART" id="SM01204">
    <property type="entry name" value="FIST_C"/>
    <property type="match status" value="1"/>
</dbReference>
<evidence type="ECO:0000259" key="1">
    <source>
        <dbReference type="SMART" id="SM00897"/>
    </source>
</evidence>
<evidence type="ECO:0008006" key="5">
    <source>
        <dbReference type="Google" id="ProtNLM"/>
    </source>
</evidence>
<dbReference type="Pfam" id="PF08495">
    <property type="entry name" value="FIST"/>
    <property type="match status" value="1"/>
</dbReference>
<name>A0A136A387_9ALTE</name>
<dbReference type="OrthoDB" id="378730at2"/>
<evidence type="ECO:0000259" key="2">
    <source>
        <dbReference type="SMART" id="SM01204"/>
    </source>
</evidence>
<gene>
    <name evidence="3" type="ORF">AX660_06375</name>
</gene>
<dbReference type="PANTHER" id="PTHR40252">
    <property type="entry name" value="BLR0328 PROTEIN"/>
    <property type="match status" value="1"/>
</dbReference>
<dbReference type="STRING" id="1799789.AX660_06375"/>
<evidence type="ECO:0000313" key="4">
    <source>
        <dbReference type="Proteomes" id="UP000070299"/>
    </source>
</evidence>
<dbReference type="Proteomes" id="UP000070299">
    <property type="component" value="Unassembled WGS sequence"/>
</dbReference>
<dbReference type="InterPro" id="IPR019494">
    <property type="entry name" value="FIST_C"/>
</dbReference>
<reference evidence="4" key="1">
    <citation type="submission" date="2016-02" db="EMBL/GenBank/DDBJ databases">
        <authorList>
            <person name="Schultz-Johansen M."/>
            <person name="Glaring M.A."/>
            <person name="Bech P.K."/>
            <person name="Stougaard P."/>
        </authorList>
    </citation>
    <scope>NUCLEOTIDE SEQUENCE [LARGE SCALE GENOMIC DNA]</scope>
    <source>
        <strain evidence="4">S66</strain>
    </source>
</reference>
<feature type="domain" description="FIST C-domain" evidence="2">
    <location>
        <begin position="213"/>
        <end position="356"/>
    </location>
</feature>
<proteinExistence type="predicted"/>
<feature type="domain" description="FIST" evidence="1">
    <location>
        <begin position="30"/>
        <end position="212"/>
    </location>
</feature>
<dbReference type="InterPro" id="IPR013702">
    <property type="entry name" value="FIST_domain_N"/>
</dbReference>
<sequence>MSALFTSVQFADRVSEQSLTELLSATIQTNPAALMLHCADDVSLDLALIEAFLQSQHIPIFGGIFPGLLFAGEVKNTGVLLAGVSQNVHIELLSNLSTLSSPKFTLTPQLLSCPSMMVLVDGLARNIDPCLQHLFNQVGHSIRVVGGGAGSLSFKQKPCLFTNQGLSQDAMLLVGMSNQLELAIAHGWQKLAGPYLANQVDGNVVEQLNFQPALEVYQQVIEHHSGLKFSEHEFFAIAKTYPFGIERLDDDVLVRDPITCEQNHMVCVGKIPDNTMLYILHGEADNLISASVNAVQEVLSEYSASHTFYDGFLFDCISRQLFLEDRFVEELQGISSTVNENQAIIGVLVLGEIASGAAGSINFHNKTAVTVLSCKQSKTTGTKAITGLQSN</sequence>
<dbReference type="Pfam" id="PF10442">
    <property type="entry name" value="FIST_C"/>
    <property type="match status" value="1"/>
</dbReference>
<comment type="caution">
    <text evidence="3">The sequence shown here is derived from an EMBL/GenBank/DDBJ whole genome shotgun (WGS) entry which is preliminary data.</text>
</comment>
<dbReference type="EMBL" id="LSNE01000003">
    <property type="protein sequence ID" value="KXI29667.1"/>
    <property type="molecule type" value="Genomic_DNA"/>
</dbReference>